<feature type="binding site" evidence="2">
    <location>
        <position position="196"/>
    </location>
    <ligand>
        <name>Mg(2+)</name>
        <dbReference type="ChEBI" id="CHEBI:18420"/>
    </ligand>
</feature>
<comment type="function">
    <text evidence="2">Catalyzes the condensation of isopentenyl diphosphate (IPP) with allylic pyrophosphates generating different type of terpenoids.</text>
</comment>
<dbReference type="InterPro" id="IPR001441">
    <property type="entry name" value="UPP_synth-like"/>
</dbReference>
<dbReference type="FunFam" id="3.40.1180.10:FF:000001">
    <property type="entry name" value="(2E,6E)-farnesyl-diphosphate-specific ditrans,polycis-undecaprenyl-diphosphate synthase"/>
    <property type="match status" value="1"/>
</dbReference>
<dbReference type="NCBIfam" id="TIGR00055">
    <property type="entry name" value="uppS"/>
    <property type="match status" value="1"/>
</dbReference>
<evidence type="ECO:0000313" key="4">
    <source>
        <dbReference type="Proteomes" id="UP000003806"/>
    </source>
</evidence>
<feature type="binding site" evidence="2">
    <location>
        <position position="15"/>
    </location>
    <ligand>
        <name>Mg(2+)</name>
        <dbReference type="ChEBI" id="CHEBI:18420"/>
    </ligand>
</feature>
<dbReference type="GO" id="GO:0000287">
    <property type="term" value="F:magnesium ion binding"/>
    <property type="evidence" value="ECO:0007669"/>
    <property type="project" value="UniProtKB-UniRule"/>
</dbReference>
<feature type="binding site" evidence="2">
    <location>
        <position position="66"/>
    </location>
    <ligand>
        <name>substrate</name>
    </ligand>
</feature>
<protein>
    <recommendedName>
        <fullName evidence="2">Isoprenyl transferase</fullName>
        <ecNumber evidence="2">2.5.1.-</ecNumber>
    </recommendedName>
</protein>
<dbReference type="GO" id="GO:0045547">
    <property type="term" value="F:ditrans,polycis-polyprenyl diphosphate synthase [(2E,6E)-farnesyl diphosphate specific] activity"/>
    <property type="evidence" value="ECO:0007669"/>
    <property type="project" value="TreeGrafter"/>
</dbReference>
<feature type="active site" evidence="2">
    <location>
        <position position="15"/>
    </location>
</feature>
<feature type="binding site" evidence="2">
    <location>
        <begin position="183"/>
        <end position="185"/>
    </location>
    <ligand>
        <name>substrate</name>
    </ligand>
</feature>
<sequence>MIGSRKPAHVAVIMDGNGRWAKRRHLPRLLGHRAGVGALERLVRSMKGSGIRYLSVYAFSTENWNRPQQEVNGLMKLFAFYAKRKIRAMAAEGLRVRFAGRRDNLSSDLQSLISWCEAETAGGAEMDLIVCFNYGGRQEIIDAVQAAQKAGCEIRTEEDMKRFLYLPDVPDPDLVIRTSGEMRLSNFLLWQCSYSEFYFTDVLWPDFTPQEFQKALSAFAERDRRYGTVV</sequence>
<keyword evidence="1 2" id="KW-0808">Transferase</keyword>
<dbReference type="InterPro" id="IPR036424">
    <property type="entry name" value="UPP_synth-like_sf"/>
</dbReference>
<dbReference type="PANTHER" id="PTHR10291:SF0">
    <property type="entry name" value="DEHYDRODOLICHYL DIPHOSPHATE SYNTHASE 2"/>
    <property type="match status" value="1"/>
</dbReference>
<comment type="similarity">
    <text evidence="2">Belongs to the UPP synthase family.</text>
</comment>
<keyword evidence="4" id="KW-1185">Reference proteome</keyword>
<dbReference type="Gene3D" id="3.40.1180.10">
    <property type="entry name" value="Decaprenyl diphosphate synthase-like"/>
    <property type="match status" value="1"/>
</dbReference>
<dbReference type="STRING" id="885272.JonanDRAFT_0695"/>
<evidence type="ECO:0000256" key="1">
    <source>
        <dbReference type="ARBA" id="ARBA00022679"/>
    </source>
</evidence>
<accession>H0UK72</accession>
<dbReference type="EMBL" id="CM001376">
    <property type="protein sequence ID" value="EHM13081.1"/>
    <property type="molecule type" value="Genomic_DNA"/>
</dbReference>
<dbReference type="Proteomes" id="UP000003806">
    <property type="component" value="Chromosome"/>
</dbReference>
<dbReference type="OrthoDB" id="4191603at2"/>
<feature type="binding site" evidence="2">
    <location>
        <begin position="16"/>
        <end position="19"/>
    </location>
    <ligand>
        <name>substrate</name>
    </ligand>
</feature>
<reference evidence="3 4" key="1">
    <citation type="submission" date="2011-11" db="EMBL/GenBank/DDBJ databases">
        <title>The Noncontiguous Finished genome of Jonquetella anthropi DSM 22815.</title>
        <authorList>
            <consortium name="US DOE Joint Genome Institute (JGI-PGF)"/>
            <person name="Lucas S."/>
            <person name="Copeland A."/>
            <person name="Lapidus A."/>
            <person name="Glavina del Rio T."/>
            <person name="Dalin E."/>
            <person name="Tice H."/>
            <person name="Bruce D."/>
            <person name="Goodwin L."/>
            <person name="Pitluck S."/>
            <person name="Peters L."/>
            <person name="Mikhailova N."/>
            <person name="Held B."/>
            <person name="Kyrpides N."/>
            <person name="Mavromatis K."/>
            <person name="Ivanova N."/>
            <person name="Markowitz V."/>
            <person name="Cheng J.-F."/>
            <person name="Hugenholtz P."/>
            <person name="Woyke T."/>
            <person name="Wu D."/>
            <person name="Gronow S."/>
            <person name="Wellnitz S."/>
            <person name="Brambilla E."/>
            <person name="Klenk H.-P."/>
            <person name="Eisen J.A."/>
        </authorList>
    </citation>
    <scope>NUCLEOTIDE SEQUENCE [LARGE SCALE GENOMIC DNA]</scope>
    <source>
        <strain evidence="3 4">DSM 22815</strain>
    </source>
</reference>
<gene>
    <name evidence="3" type="ORF">JonanDRAFT_0695</name>
</gene>
<dbReference type="HOGENOM" id="CLU_038505_1_1_0"/>
<evidence type="ECO:0000256" key="2">
    <source>
        <dbReference type="HAMAP-Rule" id="MF_01139"/>
    </source>
</evidence>
<dbReference type="Pfam" id="PF01255">
    <property type="entry name" value="Prenyltransf"/>
    <property type="match status" value="1"/>
</dbReference>
<comment type="cofactor">
    <cofactor evidence="2">
        <name>Mg(2+)</name>
        <dbReference type="ChEBI" id="CHEBI:18420"/>
    </cofactor>
    <text evidence="2">Binds 2 magnesium ions per subunit.</text>
</comment>
<feature type="binding site" evidence="2">
    <location>
        <begin position="60"/>
        <end position="62"/>
    </location>
    <ligand>
        <name>substrate</name>
    </ligand>
</feature>
<dbReference type="InterPro" id="IPR018520">
    <property type="entry name" value="UPP_synth-like_CS"/>
</dbReference>
<proteinExistence type="inferred from homology"/>
<feature type="binding site" evidence="2">
    <location>
        <position position="64"/>
    </location>
    <ligand>
        <name>substrate</name>
    </ligand>
</feature>
<name>H0UK72_9BACT</name>
<keyword evidence="2" id="KW-0479">Metal-binding</keyword>
<dbReference type="HAMAP" id="MF_01139">
    <property type="entry name" value="ISPT"/>
    <property type="match status" value="1"/>
</dbReference>
<feature type="binding site" evidence="2">
    <location>
        <position position="32"/>
    </location>
    <ligand>
        <name>substrate</name>
    </ligand>
</feature>
<keyword evidence="2" id="KW-0460">Magnesium</keyword>
<feature type="binding site" evidence="2">
    <location>
        <position position="177"/>
    </location>
    <ligand>
        <name>substrate</name>
    </ligand>
</feature>
<dbReference type="SUPFAM" id="SSF64005">
    <property type="entry name" value="Undecaprenyl diphosphate synthase"/>
    <property type="match status" value="1"/>
</dbReference>
<dbReference type="EC" id="2.5.1.-" evidence="2"/>
<evidence type="ECO:0000313" key="3">
    <source>
        <dbReference type="EMBL" id="EHM13081.1"/>
    </source>
</evidence>
<dbReference type="AlphaFoldDB" id="H0UK72"/>
<organism evidence="3 4">
    <name type="scientific">Jonquetella anthropi DSM 22815</name>
    <dbReference type="NCBI Taxonomy" id="885272"/>
    <lineage>
        <taxon>Bacteria</taxon>
        <taxon>Thermotogati</taxon>
        <taxon>Synergistota</taxon>
        <taxon>Synergistia</taxon>
        <taxon>Synergistales</taxon>
        <taxon>Dethiosulfovibrionaceae</taxon>
        <taxon>Jonquetella</taxon>
    </lineage>
</organism>
<feature type="active site" description="Proton acceptor" evidence="2">
    <location>
        <position position="63"/>
    </location>
</feature>
<dbReference type="PANTHER" id="PTHR10291">
    <property type="entry name" value="DEHYDRODOLICHYL DIPHOSPHATE SYNTHASE FAMILY MEMBER"/>
    <property type="match status" value="1"/>
</dbReference>
<feature type="binding site" evidence="2">
    <location>
        <position position="28"/>
    </location>
    <ligand>
        <name>substrate</name>
    </ligand>
</feature>
<dbReference type="GO" id="GO:0016094">
    <property type="term" value="P:polyprenol biosynthetic process"/>
    <property type="evidence" value="ECO:0007669"/>
    <property type="project" value="TreeGrafter"/>
</dbReference>
<dbReference type="RefSeq" id="WP_008520974.1">
    <property type="nucleotide sequence ID" value="NZ_CM001376.1"/>
</dbReference>
<dbReference type="CDD" id="cd00475">
    <property type="entry name" value="Cis_IPPS"/>
    <property type="match status" value="1"/>
</dbReference>
<comment type="subunit">
    <text evidence="2">Homodimer.</text>
</comment>
<dbReference type="PROSITE" id="PS01066">
    <property type="entry name" value="UPP_SYNTHASE"/>
    <property type="match status" value="1"/>
</dbReference>
<dbReference type="eggNOG" id="COG0020">
    <property type="taxonomic scope" value="Bacteria"/>
</dbReference>
<feature type="binding site" evidence="2">
    <location>
        <position position="20"/>
    </location>
    <ligand>
        <name>substrate</name>
    </ligand>
</feature>